<gene>
    <name evidence="1" type="ORF">LDZ35_16655</name>
</gene>
<dbReference type="AlphaFoldDB" id="A0AAW4SM99"/>
<dbReference type="EMBL" id="JAIWWW010000036">
    <property type="protein sequence ID" value="MCA4524834.1"/>
    <property type="molecule type" value="Genomic_DNA"/>
</dbReference>
<proteinExistence type="predicted"/>
<accession>A0AAW4SM99</accession>
<reference evidence="1" key="1">
    <citation type="submission" date="2023-08" db="EMBL/GenBank/DDBJ databases">
        <title>Mucin Metabolism Genes Underlie the Key Renovations of Bacteroides xylanisolvens Genomes in Captive Great Apes.</title>
        <authorList>
            <person name="Nishida A.H."/>
        </authorList>
    </citation>
    <scope>NUCLEOTIDE SEQUENCE</scope>
    <source>
        <strain evidence="1">P19.10B</strain>
    </source>
</reference>
<dbReference type="Proteomes" id="UP001197958">
    <property type="component" value="Unassembled WGS sequence"/>
</dbReference>
<evidence type="ECO:0000313" key="1">
    <source>
        <dbReference type="EMBL" id="MCA4524834.1"/>
    </source>
</evidence>
<evidence type="ECO:0000313" key="2">
    <source>
        <dbReference type="Proteomes" id="UP001197958"/>
    </source>
</evidence>
<protein>
    <submittedName>
        <fullName evidence="1">Uncharacterized protein</fullName>
    </submittedName>
</protein>
<name>A0AAW4SM99_9BACE</name>
<comment type="caution">
    <text evidence="1">The sequence shown here is derived from an EMBL/GenBank/DDBJ whole genome shotgun (WGS) entry which is preliminary data.</text>
</comment>
<organism evidence="1 2">
    <name type="scientific">Bacteroides xylanisolvens</name>
    <dbReference type="NCBI Taxonomy" id="371601"/>
    <lineage>
        <taxon>Bacteria</taxon>
        <taxon>Pseudomonadati</taxon>
        <taxon>Bacteroidota</taxon>
        <taxon>Bacteroidia</taxon>
        <taxon>Bacteroidales</taxon>
        <taxon>Bacteroidaceae</taxon>
        <taxon>Bacteroides</taxon>
    </lineage>
</organism>
<dbReference type="RefSeq" id="WP_225450193.1">
    <property type="nucleotide sequence ID" value="NZ_JAIWWK010000037.1"/>
</dbReference>
<sequence>MSKPRVQLSVQISLFVEKDEEETGEKKKCLNNAIFHPISLLENWHSQTTAWSLGVLGSPYKIMSVQRASPWLKKIGLGDKTATTSFENYHETSRCT</sequence>